<accession>A0A0R3QSP4</accession>
<dbReference type="Pfam" id="PF26634">
    <property type="entry name" value="DUF8207"/>
    <property type="match status" value="1"/>
</dbReference>
<reference evidence="5" key="1">
    <citation type="submission" date="2017-02" db="UniProtKB">
        <authorList>
            <consortium name="WormBaseParasite"/>
        </authorList>
    </citation>
    <scope>IDENTIFICATION</scope>
</reference>
<evidence type="ECO:0000313" key="4">
    <source>
        <dbReference type="Proteomes" id="UP000280834"/>
    </source>
</evidence>
<gene>
    <name evidence="3" type="ORF">BTMF_LOCUS8782</name>
</gene>
<dbReference type="WBParaSite" id="BTMF_0001074601-mRNA-1">
    <property type="protein sequence ID" value="BTMF_0001074601-mRNA-1"/>
    <property type="gene ID" value="BTMF_0001074601"/>
</dbReference>
<keyword evidence="4" id="KW-1185">Reference proteome</keyword>
<dbReference type="AlphaFoldDB" id="A0A0R3QSP4"/>
<proteinExistence type="predicted"/>
<dbReference type="Proteomes" id="UP000280834">
    <property type="component" value="Unassembled WGS sequence"/>
</dbReference>
<organism evidence="5">
    <name type="scientific">Brugia timori</name>
    <dbReference type="NCBI Taxonomy" id="42155"/>
    <lineage>
        <taxon>Eukaryota</taxon>
        <taxon>Metazoa</taxon>
        <taxon>Ecdysozoa</taxon>
        <taxon>Nematoda</taxon>
        <taxon>Chromadorea</taxon>
        <taxon>Rhabditida</taxon>
        <taxon>Spirurina</taxon>
        <taxon>Spiruromorpha</taxon>
        <taxon>Filarioidea</taxon>
        <taxon>Onchocercidae</taxon>
        <taxon>Brugia</taxon>
    </lineage>
</organism>
<evidence type="ECO:0000313" key="3">
    <source>
        <dbReference type="EMBL" id="VDO29411.1"/>
    </source>
</evidence>
<evidence type="ECO:0000256" key="1">
    <source>
        <dbReference type="SAM" id="MobiDB-lite"/>
    </source>
</evidence>
<evidence type="ECO:0000313" key="5">
    <source>
        <dbReference type="WBParaSite" id="BTMF_0001074601-mRNA-1"/>
    </source>
</evidence>
<protein>
    <submittedName>
        <fullName evidence="5">Non-structural maintenance of chromosomes element 4</fullName>
    </submittedName>
</protein>
<sequence length="316" mass="36897">METTSSSNDIQRGFDEKIRFNEEKRKLIESIRDKYKGLIRREKTVKQFTNTLFEPIVTPLKRVIEENTSKEDSRIKEEPREEKNDDIVDSRESISKDEKLQTSKIKQTQEHSKKDHFAENIKQIIRKVNRNLNLGFNVLVDERNKGLVQISTKANSYPVKLDYKNRNLEVNGKQYPLSTHLAELLFSSKVATLNPTASEIETYNQILRDVGDLDHMSKIMNKNNKKYQKFIREPVYEQPSSSSNQYGEGPNAKNLDLKILTDKNEDIRYIYWNSPSELIYRLCLLKSTKQAGNTNPQINKEIQSIENQLRQANIIE</sequence>
<feature type="region of interest" description="Disordered" evidence="1">
    <location>
        <begin position="68"/>
        <end position="114"/>
    </location>
</feature>
<dbReference type="EMBL" id="UZAG01016589">
    <property type="protein sequence ID" value="VDO29411.1"/>
    <property type="molecule type" value="Genomic_DNA"/>
</dbReference>
<name>A0A0R3QSP4_9BILA</name>
<reference evidence="3 4" key="2">
    <citation type="submission" date="2018-11" db="EMBL/GenBank/DDBJ databases">
        <authorList>
            <consortium name="Pathogen Informatics"/>
        </authorList>
    </citation>
    <scope>NUCLEOTIDE SEQUENCE [LARGE SCALE GENOMIC DNA]</scope>
</reference>
<dbReference type="InterPro" id="IPR058520">
    <property type="entry name" value="DUF8207"/>
</dbReference>
<evidence type="ECO:0000259" key="2">
    <source>
        <dbReference type="Pfam" id="PF26634"/>
    </source>
</evidence>
<feature type="domain" description="DUF8207" evidence="2">
    <location>
        <begin position="160"/>
        <end position="233"/>
    </location>
</feature>